<dbReference type="SUPFAM" id="SSF75304">
    <property type="entry name" value="Amidase signature (AS) enzymes"/>
    <property type="match status" value="1"/>
</dbReference>
<reference evidence="2 3" key="1">
    <citation type="submission" date="2020-01" db="EMBL/GenBank/DDBJ databases">
        <authorList>
            <consortium name="DOE Joint Genome Institute"/>
            <person name="Haridas S."/>
            <person name="Albert R."/>
            <person name="Binder M."/>
            <person name="Bloem J."/>
            <person name="Labutti K."/>
            <person name="Salamov A."/>
            <person name="Andreopoulos B."/>
            <person name="Baker S.E."/>
            <person name="Barry K."/>
            <person name="Bills G."/>
            <person name="Bluhm B.H."/>
            <person name="Cannon C."/>
            <person name="Castanera R."/>
            <person name="Culley D.E."/>
            <person name="Daum C."/>
            <person name="Ezra D."/>
            <person name="Gonzalez J.B."/>
            <person name="Henrissat B."/>
            <person name="Kuo A."/>
            <person name="Liang C."/>
            <person name="Lipzen A."/>
            <person name="Lutzoni F."/>
            <person name="Magnuson J."/>
            <person name="Mondo S."/>
            <person name="Nolan M."/>
            <person name="Ohm R."/>
            <person name="Pangilinan J."/>
            <person name="Park H.-J.H."/>
            <person name="Ramirez L."/>
            <person name="Alfaro M."/>
            <person name="Sun H."/>
            <person name="Tritt A."/>
            <person name="Yoshinaga Y."/>
            <person name="Zwiers L.-H.L."/>
            <person name="Turgeon B.G."/>
            <person name="Goodwin S.B."/>
            <person name="Spatafora J.W."/>
            <person name="Crous P.W."/>
            <person name="Grigoriev I.V."/>
        </authorList>
    </citation>
    <scope>NUCLEOTIDE SEQUENCE [LARGE SCALE GENOMIC DNA]</scope>
    <source>
        <strain evidence="2 3">CBS 611.86</strain>
    </source>
</reference>
<dbReference type="Proteomes" id="UP000481861">
    <property type="component" value="Unassembled WGS sequence"/>
</dbReference>
<organism evidence="2 3">
    <name type="scientific">Massariosphaeria phaeospora</name>
    <dbReference type="NCBI Taxonomy" id="100035"/>
    <lineage>
        <taxon>Eukaryota</taxon>
        <taxon>Fungi</taxon>
        <taxon>Dikarya</taxon>
        <taxon>Ascomycota</taxon>
        <taxon>Pezizomycotina</taxon>
        <taxon>Dothideomycetes</taxon>
        <taxon>Pleosporomycetidae</taxon>
        <taxon>Pleosporales</taxon>
        <taxon>Pleosporales incertae sedis</taxon>
        <taxon>Massariosphaeria</taxon>
    </lineage>
</organism>
<dbReference type="PANTHER" id="PTHR42678:SF34">
    <property type="entry name" value="OS04G0183300 PROTEIN"/>
    <property type="match status" value="1"/>
</dbReference>
<feature type="domain" description="Amidase" evidence="1">
    <location>
        <begin position="69"/>
        <end position="466"/>
    </location>
</feature>
<comment type="caution">
    <text evidence="2">The sequence shown here is derived from an EMBL/GenBank/DDBJ whole genome shotgun (WGS) entry which is preliminary data.</text>
</comment>
<gene>
    <name evidence="2" type="ORF">BDV95DRAFT_676765</name>
</gene>
<evidence type="ECO:0000259" key="1">
    <source>
        <dbReference type="Pfam" id="PF01425"/>
    </source>
</evidence>
<sequence length="492" mass="52933">MSHVNPLTATAADLQARLSAGKITTSSLLGVYLDRINQDNGYLRAIIATSPRHLWRQKPSDWMANVQPDNIATHPDLGLDTTAGSFAFVGSRPRANAPVVQKLYDAGALILGKASLSELSFYRSEGIPCAWCAVAGQGQSAYVRGGFRDDDSICGHSNPAGSSSGSAVAVSAGFAPISIGTETIGSLIMPADRAALYTIKPTVGIVPQSGIVPVSYLCDSAGPMTKTTRDLADILDIIVDPNKTNVPEGGYSSAATGRWDSIKIGVVRPRDWLHGEKLIKPEPGATKQLIKEVELAYKKLGTVTEVKEVSLISWAEAAQNGDKVIDKCFDHDFASALQGYLDTVDNSRVTTLDELIKYNEDHADTELPPRYDNQNGLLRAQKSNLTQEEYDDILSFSRSAGRERGIDKTLKDNNVDVILGLGDGPLFYIAGIAGYPIASLPLGYLDFNGRPFGLVAMASAHQDALLVQVQSAWEATFPKRRPPPLFSDRSEL</sequence>
<name>A0A7C8M9Y7_9PLEO</name>
<evidence type="ECO:0000313" key="3">
    <source>
        <dbReference type="Proteomes" id="UP000481861"/>
    </source>
</evidence>
<dbReference type="Pfam" id="PF01425">
    <property type="entry name" value="Amidase"/>
    <property type="match status" value="1"/>
</dbReference>
<protein>
    <submittedName>
        <fullName evidence="2">Amidase family protein</fullName>
    </submittedName>
</protein>
<dbReference type="Gene3D" id="3.90.1300.10">
    <property type="entry name" value="Amidase signature (AS) domain"/>
    <property type="match status" value="1"/>
</dbReference>
<dbReference type="PANTHER" id="PTHR42678">
    <property type="entry name" value="AMIDASE"/>
    <property type="match status" value="1"/>
</dbReference>
<dbReference type="EMBL" id="JAADJZ010000009">
    <property type="protein sequence ID" value="KAF2872776.1"/>
    <property type="molecule type" value="Genomic_DNA"/>
</dbReference>
<dbReference type="OrthoDB" id="566138at2759"/>
<accession>A0A7C8M9Y7</accession>
<evidence type="ECO:0000313" key="2">
    <source>
        <dbReference type="EMBL" id="KAF2872776.1"/>
    </source>
</evidence>
<keyword evidence="3" id="KW-1185">Reference proteome</keyword>
<dbReference type="InterPro" id="IPR036928">
    <property type="entry name" value="AS_sf"/>
</dbReference>
<dbReference type="InterPro" id="IPR023631">
    <property type="entry name" value="Amidase_dom"/>
</dbReference>
<proteinExistence type="predicted"/>
<dbReference type="AlphaFoldDB" id="A0A7C8M9Y7"/>